<evidence type="ECO:0000313" key="2">
    <source>
        <dbReference type="EMBL" id="CAB9517450.1"/>
    </source>
</evidence>
<dbReference type="EMBL" id="CAICTM010000856">
    <property type="protein sequence ID" value="CAB9517450.1"/>
    <property type="molecule type" value="Genomic_DNA"/>
</dbReference>
<keyword evidence="3" id="KW-1185">Reference proteome</keyword>
<dbReference type="Proteomes" id="UP001153069">
    <property type="component" value="Unassembled WGS sequence"/>
</dbReference>
<dbReference type="AlphaFoldDB" id="A0A9N8HM04"/>
<proteinExistence type="predicted"/>
<evidence type="ECO:0000256" key="1">
    <source>
        <dbReference type="SAM" id="MobiDB-lite"/>
    </source>
</evidence>
<comment type="caution">
    <text evidence="2">The sequence shown here is derived from an EMBL/GenBank/DDBJ whole genome shotgun (WGS) entry which is preliminary data.</text>
</comment>
<sequence length="338" mass="37547">MDAKQIRQLVEKAVANAVAATLQNQNVLDALRPPQQVPPPPPPPVAFAINPAGAGNLPWDFTSVTGLKIFIASTTPFKVLYDGNQTGLRDFLRKIFQRAESYGWTTILMVNNTRGVSKNITTQHGSLTVANPSQPAADGAPEPDPIIKEDGMCMLFELIRMVSVETKATVSILNKKLINLDAITEKAKSNIEDFNFVVEDLIDQLESRSVEPPPMLLSLFDGYANCADTASVKYMARNQDAYEDGSLELQYENLMHIAFEKYKAMVSKDKRMKKSDEQLKIIALKSKMEDDKLEIIALKSKVDMIHKPDSKQASDKGAAKKEDRQSSQWEDVHLLSLP</sequence>
<gene>
    <name evidence="2" type="ORF">SEMRO_857_G211730.1</name>
</gene>
<name>A0A9N8HM04_9STRA</name>
<feature type="region of interest" description="Disordered" evidence="1">
    <location>
        <begin position="307"/>
        <end position="338"/>
    </location>
</feature>
<organism evidence="2 3">
    <name type="scientific">Seminavis robusta</name>
    <dbReference type="NCBI Taxonomy" id="568900"/>
    <lineage>
        <taxon>Eukaryota</taxon>
        <taxon>Sar</taxon>
        <taxon>Stramenopiles</taxon>
        <taxon>Ochrophyta</taxon>
        <taxon>Bacillariophyta</taxon>
        <taxon>Bacillariophyceae</taxon>
        <taxon>Bacillariophycidae</taxon>
        <taxon>Naviculales</taxon>
        <taxon>Naviculaceae</taxon>
        <taxon>Seminavis</taxon>
    </lineage>
</organism>
<evidence type="ECO:0000313" key="3">
    <source>
        <dbReference type="Proteomes" id="UP001153069"/>
    </source>
</evidence>
<protein>
    <submittedName>
        <fullName evidence="2">Uncharacterized protein</fullName>
    </submittedName>
</protein>
<reference evidence="2" key="1">
    <citation type="submission" date="2020-06" db="EMBL/GenBank/DDBJ databases">
        <authorList>
            <consortium name="Plant Systems Biology data submission"/>
        </authorList>
    </citation>
    <scope>NUCLEOTIDE SEQUENCE</scope>
    <source>
        <strain evidence="2">D6</strain>
    </source>
</reference>
<accession>A0A9N8HM04</accession>